<organism evidence="1">
    <name type="scientific">Anguilla anguilla</name>
    <name type="common">European freshwater eel</name>
    <name type="synonym">Muraena anguilla</name>
    <dbReference type="NCBI Taxonomy" id="7936"/>
    <lineage>
        <taxon>Eukaryota</taxon>
        <taxon>Metazoa</taxon>
        <taxon>Chordata</taxon>
        <taxon>Craniata</taxon>
        <taxon>Vertebrata</taxon>
        <taxon>Euteleostomi</taxon>
        <taxon>Actinopterygii</taxon>
        <taxon>Neopterygii</taxon>
        <taxon>Teleostei</taxon>
        <taxon>Anguilliformes</taxon>
        <taxon>Anguillidae</taxon>
        <taxon>Anguilla</taxon>
    </lineage>
</organism>
<protein>
    <submittedName>
        <fullName evidence="1">Uncharacterized protein</fullName>
    </submittedName>
</protein>
<dbReference type="EMBL" id="GBXM01043204">
    <property type="protein sequence ID" value="JAH65373.1"/>
    <property type="molecule type" value="Transcribed_RNA"/>
</dbReference>
<evidence type="ECO:0000313" key="1">
    <source>
        <dbReference type="EMBL" id="JAH65373.1"/>
    </source>
</evidence>
<sequence length="26" mass="3370">MYISYFVYIYRIFCIFTKNTRRISRD</sequence>
<reference evidence="1" key="1">
    <citation type="submission" date="2014-11" db="EMBL/GenBank/DDBJ databases">
        <authorList>
            <person name="Amaro Gonzalez C."/>
        </authorList>
    </citation>
    <scope>NUCLEOTIDE SEQUENCE</scope>
</reference>
<proteinExistence type="predicted"/>
<reference evidence="1" key="2">
    <citation type="journal article" date="2015" name="Fish Shellfish Immunol.">
        <title>Early steps in the European eel (Anguilla anguilla)-Vibrio vulnificus interaction in the gills: Role of the RtxA13 toxin.</title>
        <authorList>
            <person name="Callol A."/>
            <person name="Pajuelo D."/>
            <person name="Ebbesson L."/>
            <person name="Teles M."/>
            <person name="MacKenzie S."/>
            <person name="Amaro C."/>
        </authorList>
    </citation>
    <scope>NUCLEOTIDE SEQUENCE</scope>
</reference>
<name>A0A0E9UK85_ANGAN</name>
<accession>A0A0E9UK85</accession>
<dbReference type="AlphaFoldDB" id="A0A0E9UK85"/>